<keyword evidence="1" id="KW-1133">Transmembrane helix</keyword>
<name>A0A1A8X884_PLAOA</name>
<evidence type="ECO:0000313" key="5">
    <source>
        <dbReference type="Proteomes" id="UP000078560"/>
    </source>
</evidence>
<keyword evidence="1" id="KW-0472">Membrane</keyword>
<dbReference type="Proteomes" id="UP000078560">
    <property type="component" value="Unassembled WGS sequence"/>
</dbReference>
<dbReference type="Pfam" id="PF05795">
    <property type="entry name" value="Plasmodium_Vir"/>
    <property type="match status" value="1"/>
</dbReference>
<evidence type="ECO:0000313" key="3">
    <source>
        <dbReference type="EMBL" id="SBT00010.1"/>
    </source>
</evidence>
<dbReference type="EMBL" id="FLQV01001650">
    <property type="protein sequence ID" value="SBT00010.1"/>
    <property type="molecule type" value="Genomic_DNA"/>
</dbReference>
<evidence type="ECO:0000256" key="1">
    <source>
        <dbReference type="SAM" id="Phobius"/>
    </source>
</evidence>
<keyword evidence="1" id="KW-0812">Transmembrane</keyword>
<reference evidence="4 5" key="2">
    <citation type="submission" date="2016-05" db="EMBL/GenBank/DDBJ databases">
        <authorList>
            <person name="Naeem Raeece"/>
        </authorList>
    </citation>
    <scope>NUCLEOTIDE SEQUENCE [LARGE SCALE GENOMIC DNA]</scope>
</reference>
<dbReference type="Proteomes" id="UP000078546">
    <property type="component" value="Unassembled WGS sequence"/>
</dbReference>
<proteinExistence type="predicted"/>
<dbReference type="InterPro" id="IPR008780">
    <property type="entry name" value="Plasmodium_Vir"/>
</dbReference>
<accession>A0A1A8X884</accession>
<organism evidence="3 4">
    <name type="scientific">Plasmodium ovale curtisi</name>
    <dbReference type="NCBI Taxonomy" id="864141"/>
    <lineage>
        <taxon>Eukaryota</taxon>
        <taxon>Sar</taxon>
        <taxon>Alveolata</taxon>
        <taxon>Apicomplexa</taxon>
        <taxon>Aconoidasida</taxon>
        <taxon>Haemosporida</taxon>
        <taxon>Plasmodiidae</taxon>
        <taxon>Plasmodium</taxon>
        <taxon>Plasmodium (Plasmodium)</taxon>
    </lineage>
</organism>
<dbReference type="AlphaFoldDB" id="A0A1A8X884"/>
<sequence>MSPQIKTDNNIASSYKVYKNELDTYESSSDLSRAQGCNDFNSEHINSSKYDDNKVCVIAIKFLNHLKEKHDISYEEDGCKYLYYWLYVEALENKTSIENTLDLYKKFNDIFNSDNDGNHMFDKYINKLNKYACLKLEKLIRMFEIFNKFESEQTSQGAEKKCTSDCADLFTTYVDECKKAYDYDFCNKLKIFGEQYNFFIQKVQHCEGDQYLLPPVEIFDTVRMVIVPFVLILITFLISPLLYKFTAVGSLIHHILAKKKNVRDNIVQKKDHTLNNYEMDKDDSKKRYYMLSYNST</sequence>
<reference evidence="3" key="1">
    <citation type="submission" date="2016-05" db="EMBL/GenBank/DDBJ databases">
        <authorList>
            <person name="Lavstsen T."/>
            <person name="Jespersen J.S."/>
        </authorList>
    </citation>
    <scope>NUCLEOTIDE SEQUENCE [LARGE SCALE GENOMIC DNA]</scope>
</reference>
<evidence type="ECO:0000313" key="4">
    <source>
        <dbReference type="Proteomes" id="UP000078546"/>
    </source>
</evidence>
<evidence type="ECO:0000313" key="2">
    <source>
        <dbReference type="EMBL" id="SBS89482.1"/>
    </source>
</evidence>
<feature type="transmembrane region" description="Helical" evidence="1">
    <location>
        <begin position="224"/>
        <end position="243"/>
    </location>
</feature>
<dbReference type="EMBL" id="FLQU01000734">
    <property type="protein sequence ID" value="SBS89482.1"/>
    <property type="molecule type" value="Genomic_DNA"/>
</dbReference>
<protein>
    <submittedName>
        <fullName evidence="3">PIR Superfamily Protein</fullName>
    </submittedName>
</protein>
<gene>
    <name evidence="3" type="ORF">POVCU1_056790</name>
    <name evidence="2" type="ORF">POVCU2_0055070</name>
</gene>